<organism evidence="12 13">
    <name type="scientific">Anopheles farauti</name>
    <dbReference type="NCBI Taxonomy" id="69004"/>
    <lineage>
        <taxon>Eukaryota</taxon>
        <taxon>Metazoa</taxon>
        <taxon>Ecdysozoa</taxon>
        <taxon>Arthropoda</taxon>
        <taxon>Hexapoda</taxon>
        <taxon>Insecta</taxon>
        <taxon>Pterygota</taxon>
        <taxon>Neoptera</taxon>
        <taxon>Endopterygota</taxon>
        <taxon>Diptera</taxon>
        <taxon>Nematocera</taxon>
        <taxon>Culicoidea</taxon>
        <taxon>Culicidae</taxon>
        <taxon>Anophelinae</taxon>
        <taxon>Anopheles</taxon>
    </lineage>
</organism>
<keyword evidence="7" id="KW-0460">Magnesium</keyword>
<dbReference type="Gene3D" id="3.30.230.10">
    <property type="match status" value="1"/>
</dbReference>
<keyword evidence="5" id="KW-0418">Kinase</keyword>
<keyword evidence="8" id="KW-0119">Carbohydrate metabolism</keyword>
<evidence type="ECO:0000256" key="8">
    <source>
        <dbReference type="ARBA" id="ARBA00023277"/>
    </source>
</evidence>
<dbReference type="VEuPathDB" id="VectorBase:AFAF007503"/>
<evidence type="ECO:0000256" key="2">
    <source>
        <dbReference type="ARBA" id="ARBA00022679"/>
    </source>
</evidence>
<dbReference type="PANTHER" id="PTHR10457">
    <property type="entry name" value="MEVALONATE KINASE/GALACTOKINASE"/>
    <property type="match status" value="1"/>
</dbReference>
<evidence type="ECO:0000259" key="11">
    <source>
        <dbReference type="Pfam" id="PF10509"/>
    </source>
</evidence>
<dbReference type="SUPFAM" id="SSF55060">
    <property type="entry name" value="GHMP Kinase, C-terminal domain"/>
    <property type="match status" value="1"/>
</dbReference>
<feature type="domain" description="GHMP kinase N-terminal" evidence="9">
    <location>
        <begin position="114"/>
        <end position="199"/>
    </location>
</feature>
<dbReference type="GO" id="GO:0005524">
    <property type="term" value="F:ATP binding"/>
    <property type="evidence" value="ECO:0007669"/>
    <property type="project" value="UniProtKB-KW"/>
</dbReference>
<dbReference type="PRINTS" id="PR00473">
    <property type="entry name" value="GALCTOKINASE"/>
</dbReference>
<evidence type="ECO:0000259" key="9">
    <source>
        <dbReference type="Pfam" id="PF00288"/>
    </source>
</evidence>
<sequence>MRNPEEDIEMLSRVISFDEVVKTSIETFRNTFGTEPDLAACAPGRVNLIGEHIDYNDGFVLPMALQLGTVIVGWRNGTDSTCDVVTCSDGIQEGAKRAQFDSSTIAKGSPKWLNYVKGVMFHLRQPIPGFNAVIHTNVPVGSGLSSSAALEVATLTFLEQLTGKKIGSESEAAKMCQRAEHTFANVPCGIMDQLIAIGGRAGHALLIDCRNLATEPIPFDAPDLAILICNSSVKHELSSSEYPVRRKQCQEALELMGLESYRDATLEHLKALENANEVLVRRARHVITEIQRTKQAAAALKAKDFVKMGQLMKESHKSLSEDFDVSCHELDLLVEATVNARGVLGSRMTGGGFGGCTVTLLERAALADVVKEMDTIYSRKTGGKFRARFYLAQPGNGARTFDLSDKSSPSAGIDIRCTSFGYASALGGTAGAVTVQHRSINFGHELTV</sequence>
<dbReference type="PRINTS" id="PR00959">
    <property type="entry name" value="MEVGALKINASE"/>
</dbReference>
<dbReference type="InterPro" id="IPR019741">
    <property type="entry name" value="Galactokinase_CS"/>
</dbReference>
<accession>A0A182QCN0</accession>
<dbReference type="EnsemblMetazoa" id="AFAF007503-RA">
    <property type="protein sequence ID" value="AFAF007503-PA"/>
    <property type="gene ID" value="AFAF007503"/>
</dbReference>
<evidence type="ECO:0000256" key="4">
    <source>
        <dbReference type="ARBA" id="ARBA00022741"/>
    </source>
</evidence>
<evidence type="ECO:0000313" key="12">
    <source>
        <dbReference type="EnsemblMetazoa" id="AFAF007503-PA"/>
    </source>
</evidence>
<dbReference type="EMBL" id="AXCN02000011">
    <property type="status" value="NOT_ANNOTATED_CDS"/>
    <property type="molecule type" value="Genomic_DNA"/>
</dbReference>
<dbReference type="Pfam" id="PF08544">
    <property type="entry name" value="GHMP_kinases_C"/>
    <property type="match status" value="1"/>
</dbReference>
<reference evidence="12" key="2">
    <citation type="submission" date="2020-05" db="UniProtKB">
        <authorList>
            <consortium name="EnsemblMetazoa"/>
        </authorList>
    </citation>
    <scope>IDENTIFICATION</scope>
    <source>
        <strain evidence="12">FAR1</strain>
    </source>
</reference>
<dbReference type="PIRSF" id="PIRSF000530">
    <property type="entry name" value="Galactokinase"/>
    <property type="match status" value="1"/>
</dbReference>
<dbReference type="InterPro" id="IPR013750">
    <property type="entry name" value="GHMP_kinase_C_dom"/>
</dbReference>
<evidence type="ECO:0000313" key="13">
    <source>
        <dbReference type="Proteomes" id="UP000075886"/>
    </source>
</evidence>
<dbReference type="AlphaFoldDB" id="A0A182QCN0"/>
<dbReference type="InterPro" id="IPR006204">
    <property type="entry name" value="GHMP_kinase_N_dom"/>
</dbReference>
<dbReference type="Gene3D" id="3.30.70.890">
    <property type="entry name" value="GHMP kinase, C-terminal domain"/>
    <property type="match status" value="1"/>
</dbReference>
<feature type="domain" description="Galactokinase N-terminal" evidence="11">
    <location>
        <begin position="26"/>
        <end position="72"/>
    </location>
</feature>
<dbReference type="SUPFAM" id="SSF54211">
    <property type="entry name" value="Ribosomal protein S5 domain 2-like"/>
    <property type="match status" value="1"/>
</dbReference>
<dbReference type="GO" id="GO:0005829">
    <property type="term" value="C:cytosol"/>
    <property type="evidence" value="ECO:0007669"/>
    <property type="project" value="TreeGrafter"/>
</dbReference>
<comment type="similarity">
    <text evidence="1">Belongs to the GHMP kinase family. GalK subfamily.</text>
</comment>
<dbReference type="InterPro" id="IPR006203">
    <property type="entry name" value="GHMP_knse_ATP-bd_CS"/>
</dbReference>
<evidence type="ECO:0008006" key="14">
    <source>
        <dbReference type="Google" id="ProtNLM"/>
    </source>
</evidence>
<dbReference type="InterPro" id="IPR006206">
    <property type="entry name" value="Mevalonate/galactokinase"/>
</dbReference>
<reference evidence="13" key="1">
    <citation type="submission" date="2014-01" db="EMBL/GenBank/DDBJ databases">
        <title>The Genome Sequence of Anopheles farauti FAR1 (V2).</title>
        <authorList>
            <consortium name="The Broad Institute Genomics Platform"/>
            <person name="Neafsey D.E."/>
            <person name="Besansky N."/>
            <person name="Howell P."/>
            <person name="Walton C."/>
            <person name="Young S.K."/>
            <person name="Zeng Q."/>
            <person name="Gargeya S."/>
            <person name="Fitzgerald M."/>
            <person name="Haas B."/>
            <person name="Abouelleil A."/>
            <person name="Allen A.W."/>
            <person name="Alvarado L."/>
            <person name="Arachchi H.M."/>
            <person name="Berlin A.M."/>
            <person name="Chapman S.B."/>
            <person name="Gainer-Dewar J."/>
            <person name="Goldberg J."/>
            <person name="Griggs A."/>
            <person name="Gujja S."/>
            <person name="Hansen M."/>
            <person name="Howarth C."/>
            <person name="Imamovic A."/>
            <person name="Ireland A."/>
            <person name="Larimer J."/>
            <person name="McCowan C."/>
            <person name="Murphy C."/>
            <person name="Pearson M."/>
            <person name="Poon T.W."/>
            <person name="Priest M."/>
            <person name="Roberts A."/>
            <person name="Saif S."/>
            <person name="Shea T."/>
            <person name="Sisk P."/>
            <person name="Sykes S."/>
            <person name="Wortman J."/>
            <person name="Nusbaum C."/>
            <person name="Birren B."/>
        </authorList>
    </citation>
    <scope>NUCLEOTIDE SEQUENCE [LARGE SCALE GENOMIC DNA]</scope>
    <source>
        <strain evidence="13">FAR1</strain>
    </source>
</reference>
<evidence type="ECO:0000256" key="7">
    <source>
        <dbReference type="ARBA" id="ARBA00022842"/>
    </source>
</evidence>
<dbReference type="Pfam" id="PF00288">
    <property type="entry name" value="GHMP_kinases_N"/>
    <property type="match status" value="1"/>
</dbReference>
<name>A0A182QCN0_9DIPT</name>
<dbReference type="Proteomes" id="UP000075886">
    <property type="component" value="Unassembled WGS sequence"/>
</dbReference>
<keyword evidence="6" id="KW-0067">ATP-binding</keyword>
<dbReference type="NCBIfam" id="TIGR00131">
    <property type="entry name" value="gal_kin"/>
    <property type="match status" value="1"/>
</dbReference>
<dbReference type="EMBL" id="AXCN02000010">
    <property type="status" value="NOT_ANNOTATED_CDS"/>
    <property type="molecule type" value="Genomic_DNA"/>
</dbReference>
<keyword evidence="3" id="KW-0479">Metal-binding</keyword>
<dbReference type="InterPro" id="IPR014721">
    <property type="entry name" value="Ribsml_uS5_D2-typ_fold_subgr"/>
</dbReference>
<evidence type="ECO:0000256" key="6">
    <source>
        <dbReference type="ARBA" id="ARBA00022840"/>
    </source>
</evidence>
<evidence type="ECO:0000259" key="10">
    <source>
        <dbReference type="Pfam" id="PF08544"/>
    </source>
</evidence>
<protein>
    <recommendedName>
        <fullName evidence="14">Galactokinase</fullName>
    </recommendedName>
</protein>
<dbReference type="InterPro" id="IPR019539">
    <property type="entry name" value="GalKase_N"/>
</dbReference>
<keyword evidence="2" id="KW-0808">Transferase</keyword>
<dbReference type="GO" id="GO:0004335">
    <property type="term" value="F:galactokinase activity"/>
    <property type="evidence" value="ECO:0007669"/>
    <property type="project" value="InterPro"/>
</dbReference>
<dbReference type="PANTHER" id="PTHR10457:SF7">
    <property type="entry name" value="GALACTOKINASE-RELATED"/>
    <property type="match status" value="1"/>
</dbReference>
<proteinExistence type="inferred from homology"/>
<dbReference type="FunFam" id="3.30.230.10:FF:000040">
    <property type="entry name" value="Galactokinase 1"/>
    <property type="match status" value="1"/>
</dbReference>
<dbReference type="PROSITE" id="PS00627">
    <property type="entry name" value="GHMP_KINASES_ATP"/>
    <property type="match status" value="1"/>
</dbReference>
<dbReference type="InterPro" id="IPR020568">
    <property type="entry name" value="Ribosomal_Su5_D2-typ_SF"/>
</dbReference>
<dbReference type="GO" id="GO:0046872">
    <property type="term" value="F:metal ion binding"/>
    <property type="evidence" value="ECO:0007669"/>
    <property type="project" value="UniProtKB-KW"/>
</dbReference>
<evidence type="ECO:0000256" key="1">
    <source>
        <dbReference type="ARBA" id="ARBA00006566"/>
    </source>
</evidence>
<evidence type="ECO:0000256" key="5">
    <source>
        <dbReference type="ARBA" id="ARBA00022777"/>
    </source>
</evidence>
<dbReference type="PROSITE" id="PS00106">
    <property type="entry name" value="GALACTOKINASE"/>
    <property type="match status" value="1"/>
</dbReference>
<dbReference type="Pfam" id="PF10509">
    <property type="entry name" value="GalKase_gal_bdg"/>
    <property type="match status" value="1"/>
</dbReference>
<keyword evidence="13" id="KW-1185">Reference proteome</keyword>
<dbReference type="GO" id="GO:0006012">
    <property type="term" value="P:galactose metabolic process"/>
    <property type="evidence" value="ECO:0007669"/>
    <property type="project" value="InterPro"/>
</dbReference>
<dbReference type="FunFam" id="3.30.70.890:FF:000001">
    <property type="entry name" value="Galactokinase"/>
    <property type="match status" value="1"/>
</dbReference>
<keyword evidence="4" id="KW-0547">Nucleotide-binding</keyword>
<feature type="domain" description="GHMP kinase C-terminal" evidence="10">
    <location>
        <begin position="297"/>
        <end position="372"/>
    </location>
</feature>
<evidence type="ECO:0000256" key="3">
    <source>
        <dbReference type="ARBA" id="ARBA00022723"/>
    </source>
</evidence>
<dbReference type="InterPro" id="IPR036554">
    <property type="entry name" value="GHMP_kinase_C_sf"/>
</dbReference>
<dbReference type="STRING" id="69004.A0A182QCN0"/>
<dbReference type="InterPro" id="IPR000705">
    <property type="entry name" value="Galactokinase"/>
</dbReference>